<accession>A0A840I6K2</accession>
<dbReference type="InterPro" id="IPR011613">
    <property type="entry name" value="GH15-like"/>
</dbReference>
<reference evidence="3 4" key="1">
    <citation type="submission" date="2020-08" db="EMBL/GenBank/DDBJ databases">
        <title>Genomic Encyclopedia of Type Strains, Phase IV (KMG-IV): sequencing the most valuable type-strain genomes for metagenomic binning, comparative biology and taxonomic classification.</title>
        <authorList>
            <person name="Goeker M."/>
        </authorList>
    </citation>
    <scope>NUCLEOTIDE SEQUENCE [LARGE SCALE GENOMIC DNA]</scope>
    <source>
        <strain evidence="3 4">DSM 102850</strain>
    </source>
</reference>
<dbReference type="Pfam" id="PF19291">
    <property type="entry name" value="TREH_N"/>
    <property type="match status" value="1"/>
</dbReference>
<dbReference type="GO" id="GO:0004553">
    <property type="term" value="F:hydrolase activity, hydrolyzing O-glycosyl compounds"/>
    <property type="evidence" value="ECO:0007669"/>
    <property type="project" value="TreeGrafter"/>
</dbReference>
<gene>
    <name evidence="3" type="ORF">GGQ59_002422</name>
</gene>
<dbReference type="RefSeq" id="WP_183818914.1">
    <property type="nucleotide sequence ID" value="NZ_JACHOB010000005.1"/>
</dbReference>
<dbReference type="InterPro" id="IPR008928">
    <property type="entry name" value="6-hairpin_glycosidase_sf"/>
</dbReference>
<dbReference type="InterPro" id="IPR012341">
    <property type="entry name" value="6hp_glycosidase-like_sf"/>
</dbReference>
<protein>
    <submittedName>
        <fullName evidence="3">GH15 family glucan-1,4-alpha-glucosidase</fullName>
    </submittedName>
</protein>
<keyword evidence="4" id="KW-1185">Reference proteome</keyword>
<evidence type="ECO:0000259" key="1">
    <source>
        <dbReference type="Pfam" id="PF00723"/>
    </source>
</evidence>
<organism evidence="3 4">
    <name type="scientific">Parvularcula dongshanensis</name>
    <dbReference type="NCBI Taxonomy" id="1173995"/>
    <lineage>
        <taxon>Bacteria</taxon>
        <taxon>Pseudomonadati</taxon>
        <taxon>Pseudomonadota</taxon>
        <taxon>Alphaproteobacteria</taxon>
        <taxon>Parvularculales</taxon>
        <taxon>Parvularculaceae</taxon>
        <taxon>Parvularcula</taxon>
    </lineage>
</organism>
<name>A0A840I6K2_9PROT</name>
<proteinExistence type="predicted"/>
<dbReference type="GO" id="GO:0005975">
    <property type="term" value="P:carbohydrate metabolic process"/>
    <property type="evidence" value="ECO:0007669"/>
    <property type="project" value="InterPro"/>
</dbReference>
<feature type="domain" description="Trehalase-like N-terminal" evidence="2">
    <location>
        <begin position="3"/>
        <end position="144"/>
    </location>
</feature>
<sequence>MLGIEDHGVIGDLRTAALVGTDGAIDFLCWPRLDSPSVFARLLDHEKGGAFEISPQLEDTRCQQLYLPDTNVLLTRHLAEEGVSEISDFMAIGDEDGGQRMVRRVKAIRREIRFDVRCAPRFDYARAEAKVTREDGAVIFASTGDDATRLRLRASVPLSAGNGEATTTFTLRPGEAATFVLEDGGLALGGCSSVESYTAEAFKRTTNYWRDWVSRSTYRGRWRPEVMRSALVLKLLTSAEYGSVSAAVTFGLPEAPGAGRNWDYRYAWIRDSAFTMYAFLRLGFYEEATAYQVWLRGLKVEGPPGPLPLLFTLDGSPAPAEQELDHLSGYRGSRPVRTGNAAAGQLQLDIYGELMDAIYLSDKYTNPIWSADWQYLSQMMDWLAENWNQPDEGIWEPRSGRQHTLHSRVMCWVAFDRAVRLANKRGIPAPIERWRRERDAIYEDVHENFWNEELKAFVQTKGGYALDAACLLMPLVRFVSATDPKWLSTLQAVKTHLMDDSLVYRYSADTTEDGLDGLEGTFNMCSFWYVECLARAGDLAQARFLFDKMLGYANPLGLFAEETGPAGEPLGNFPQAFTHLALISAAFTLNRMLGD</sequence>
<dbReference type="Pfam" id="PF00723">
    <property type="entry name" value="Glyco_hydro_15"/>
    <property type="match status" value="1"/>
</dbReference>
<feature type="domain" description="GH15-like" evidence="1">
    <location>
        <begin position="226"/>
        <end position="586"/>
    </location>
</feature>
<dbReference type="PANTHER" id="PTHR31616:SF0">
    <property type="entry name" value="GLUCAN 1,4-ALPHA-GLUCOSIDASE"/>
    <property type="match status" value="1"/>
</dbReference>
<evidence type="ECO:0000313" key="4">
    <source>
        <dbReference type="Proteomes" id="UP000563524"/>
    </source>
</evidence>
<dbReference type="AlphaFoldDB" id="A0A840I6K2"/>
<dbReference type="Proteomes" id="UP000563524">
    <property type="component" value="Unassembled WGS sequence"/>
</dbReference>
<dbReference type="Gene3D" id="1.50.10.10">
    <property type="match status" value="1"/>
</dbReference>
<dbReference type="SUPFAM" id="SSF48208">
    <property type="entry name" value="Six-hairpin glycosidases"/>
    <property type="match status" value="1"/>
</dbReference>
<dbReference type="PANTHER" id="PTHR31616">
    <property type="entry name" value="TREHALASE"/>
    <property type="match status" value="1"/>
</dbReference>
<comment type="caution">
    <text evidence="3">The sequence shown here is derived from an EMBL/GenBank/DDBJ whole genome shotgun (WGS) entry which is preliminary data.</text>
</comment>
<evidence type="ECO:0000313" key="3">
    <source>
        <dbReference type="EMBL" id="MBB4659881.1"/>
    </source>
</evidence>
<evidence type="ECO:0000259" key="2">
    <source>
        <dbReference type="Pfam" id="PF19291"/>
    </source>
</evidence>
<dbReference type="EMBL" id="JACHOB010000005">
    <property type="protein sequence ID" value="MBB4659881.1"/>
    <property type="molecule type" value="Genomic_DNA"/>
</dbReference>
<dbReference type="InterPro" id="IPR045582">
    <property type="entry name" value="Trehalase-like_N"/>
</dbReference>